<dbReference type="PANTHER" id="PTHR10366">
    <property type="entry name" value="NAD DEPENDENT EPIMERASE/DEHYDRATASE"/>
    <property type="match status" value="1"/>
</dbReference>
<name>A0A1L9VZ51_ASPGL</name>
<protein>
    <recommendedName>
        <fullName evidence="3">NAD-dependent epimerase/dehydratase domain-containing protein</fullName>
    </recommendedName>
</protein>
<comment type="similarity">
    <text evidence="2">Belongs to the NAD(P)-dependent epimerase/dehydratase family. Dihydroflavonol-4-reductase subfamily.</text>
</comment>
<accession>A0A1L9VZ51</accession>
<evidence type="ECO:0000259" key="3">
    <source>
        <dbReference type="Pfam" id="PF01370"/>
    </source>
</evidence>
<gene>
    <name evidence="4" type="ORF">ASPGLDRAFT_62755</name>
</gene>
<keyword evidence="5" id="KW-1185">Reference proteome</keyword>
<sequence>MANPTIPLDSLILVTAANGLVASHITDQLLVVGYRVRGTIRNKTKNAWMISLFNDRYGSDRFELVEIPDASVPGVWDGVVKGVAVIAHVLGTIDVMTPNGEKAAEEELPWHLALLNAAQNEPTVKSFIYTSSAWAAWAPDASKKITLTDDASPEEKGLFAQYMALKAILEQKVWEWVNREKPYFTFNTILLDTVIGDTLQPKELGIPSTAAMVKWAVDGINLPILNGFQPQWYVNTRDAALLYVAAFTVPGVDRERLFAFGDRFSWSVPCF</sequence>
<dbReference type="PANTHER" id="PTHR10366:SF562">
    <property type="entry name" value="ALDEHYDE REDUCTASE II (AFU_ORTHOLOGUE AFUA_1G11360)"/>
    <property type="match status" value="1"/>
</dbReference>
<dbReference type="AlphaFoldDB" id="A0A1L9VZ51"/>
<evidence type="ECO:0000313" key="4">
    <source>
        <dbReference type="EMBL" id="OJJ89196.1"/>
    </source>
</evidence>
<dbReference type="InterPro" id="IPR036291">
    <property type="entry name" value="NAD(P)-bd_dom_sf"/>
</dbReference>
<dbReference type="InterPro" id="IPR050425">
    <property type="entry name" value="NAD(P)_dehydrat-like"/>
</dbReference>
<dbReference type="GeneID" id="34464832"/>
<reference evidence="5" key="1">
    <citation type="journal article" date="2017" name="Genome Biol.">
        <title>Comparative genomics reveals high biological diversity and specific adaptations in the industrially and medically important fungal genus Aspergillus.</title>
        <authorList>
            <person name="de Vries R.P."/>
            <person name="Riley R."/>
            <person name="Wiebenga A."/>
            <person name="Aguilar-Osorio G."/>
            <person name="Amillis S."/>
            <person name="Uchima C.A."/>
            <person name="Anderluh G."/>
            <person name="Asadollahi M."/>
            <person name="Askin M."/>
            <person name="Barry K."/>
            <person name="Battaglia E."/>
            <person name="Bayram O."/>
            <person name="Benocci T."/>
            <person name="Braus-Stromeyer S.A."/>
            <person name="Caldana C."/>
            <person name="Canovas D."/>
            <person name="Cerqueira G.C."/>
            <person name="Chen F."/>
            <person name="Chen W."/>
            <person name="Choi C."/>
            <person name="Clum A."/>
            <person name="Dos Santos R.A."/>
            <person name="Damasio A.R."/>
            <person name="Diallinas G."/>
            <person name="Emri T."/>
            <person name="Fekete E."/>
            <person name="Flipphi M."/>
            <person name="Freyberg S."/>
            <person name="Gallo A."/>
            <person name="Gournas C."/>
            <person name="Habgood R."/>
            <person name="Hainaut M."/>
            <person name="Harispe M.L."/>
            <person name="Henrissat B."/>
            <person name="Hilden K.S."/>
            <person name="Hope R."/>
            <person name="Hossain A."/>
            <person name="Karabika E."/>
            <person name="Karaffa L."/>
            <person name="Karanyi Z."/>
            <person name="Krasevec N."/>
            <person name="Kuo A."/>
            <person name="Kusch H."/>
            <person name="LaButti K."/>
            <person name="Lagendijk E.L."/>
            <person name="Lapidus A."/>
            <person name="Levasseur A."/>
            <person name="Lindquist E."/>
            <person name="Lipzen A."/>
            <person name="Logrieco A.F."/>
            <person name="MacCabe A."/>
            <person name="Maekelae M.R."/>
            <person name="Malavazi I."/>
            <person name="Melin P."/>
            <person name="Meyer V."/>
            <person name="Mielnichuk N."/>
            <person name="Miskei M."/>
            <person name="Molnar A.P."/>
            <person name="Mule G."/>
            <person name="Ngan C.Y."/>
            <person name="Orejas M."/>
            <person name="Orosz E."/>
            <person name="Ouedraogo J.P."/>
            <person name="Overkamp K.M."/>
            <person name="Park H.-S."/>
            <person name="Perrone G."/>
            <person name="Piumi F."/>
            <person name="Punt P.J."/>
            <person name="Ram A.F."/>
            <person name="Ramon A."/>
            <person name="Rauscher S."/>
            <person name="Record E."/>
            <person name="Riano-Pachon D.M."/>
            <person name="Robert V."/>
            <person name="Roehrig J."/>
            <person name="Ruller R."/>
            <person name="Salamov A."/>
            <person name="Salih N.S."/>
            <person name="Samson R.A."/>
            <person name="Sandor E."/>
            <person name="Sanguinetti M."/>
            <person name="Schuetze T."/>
            <person name="Sepcic K."/>
            <person name="Shelest E."/>
            <person name="Sherlock G."/>
            <person name="Sophianopoulou V."/>
            <person name="Squina F.M."/>
            <person name="Sun H."/>
            <person name="Susca A."/>
            <person name="Todd R.B."/>
            <person name="Tsang A."/>
            <person name="Unkles S.E."/>
            <person name="van de Wiele N."/>
            <person name="van Rossen-Uffink D."/>
            <person name="Oliveira J.V."/>
            <person name="Vesth T.C."/>
            <person name="Visser J."/>
            <person name="Yu J.-H."/>
            <person name="Zhou M."/>
            <person name="Andersen M.R."/>
            <person name="Archer D.B."/>
            <person name="Baker S.E."/>
            <person name="Benoit I."/>
            <person name="Brakhage A.A."/>
            <person name="Braus G.H."/>
            <person name="Fischer R."/>
            <person name="Frisvad J.C."/>
            <person name="Goldman G.H."/>
            <person name="Houbraken J."/>
            <person name="Oakley B."/>
            <person name="Pocsi I."/>
            <person name="Scazzocchio C."/>
            <person name="Seiboth B."/>
            <person name="vanKuyk P.A."/>
            <person name="Wortman J."/>
            <person name="Dyer P.S."/>
            <person name="Grigoriev I.V."/>
        </authorList>
    </citation>
    <scope>NUCLEOTIDE SEQUENCE [LARGE SCALE GENOMIC DNA]</scope>
    <source>
        <strain evidence="5">CBS 516.65</strain>
    </source>
</reference>
<dbReference type="SUPFAM" id="SSF51735">
    <property type="entry name" value="NAD(P)-binding Rossmann-fold domains"/>
    <property type="match status" value="1"/>
</dbReference>
<organism evidence="4 5">
    <name type="scientific">Aspergillus glaucus CBS 516.65</name>
    <dbReference type="NCBI Taxonomy" id="1160497"/>
    <lineage>
        <taxon>Eukaryota</taxon>
        <taxon>Fungi</taxon>
        <taxon>Dikarya</taxon>
        <taxon>Ascomycota</taxon>
        <taxon>Pezizomycotina</taxon>
        <taxon>Eurotiomycetes</taxon>
        <taxon>Eurotiomycetidae</taxon>
        <taxon>Eurotiales</taxon>
        <taxon>Aspergillaceae</taxon>
        <taxon>Aspergillus</taxon>
        <taxon>Aspergillus subgen. Aspergillus</taxon>
    </lineage>
</organism>
<dbReference type="InterPro" id="IPR001509">
    <property type="entry name" value="Epimerase_deHydtase"/>
</dbReference>
<dbReference type="EMBL" id="KV878888">
    <property type="protein sequence ID" value="OJJ89196.1"/>
    <property type="molecule type" value="Genomic_DNA"/>
</dbReference>
<dbReference type="OrthoDB" id="2735536at2759"/>
<dbReference type="GO" id="GO:0016616">
    <property type="term" value="F:oxidoreductase activity, acting on the CH-OH group of donors, NAD or NADP as acceptor"/>
    <property type="evidence" value="ECO:0007669"/>
    <property type="project" value="TreeGrafter"/>
</dbReference>
<dbReference type="RefSeq" id="XP_022405858.1">
    <property type="nucleotide sequence ID" value="XM_022548572.1"/>
</dbReference>
<evidence type="ECO:0000256" key="2">
    <source>
        <dbReference type="ARBA" id="ARBA00023445"/>
    </source>
</evidence>
<proteinExistence type="inferred from homology"/>
<keyword evidence="1" id="KW-0560">Oxidoreductase</keyword>
<dbReference type="Proteomes" id="UP000184300">
    <property type="component" value="Unassembled WGS sequence"/>
</dbReference>
<feature type="domain" description="NAD-dependent epimerase/dehydratase" evidence="3">
    <location>
        <begin position="12"/>
        <end position="181"/>
    </location>
</feature>
<evidence type="ECO:0000313" key="5">
    <source>
        <dbReference type="Proteomes" id="UP000184300"/>
    </source>
</evidence>
<dbReference type="VEuPathDB" id="FungiDB:ASPGLDRAFT_62755"/>
<dbReference type="STRING" id="1160497.A0A1L9VZ51"/>
<dbReference type="Pfam" id="PF01370">
    <property type="entry name" value="Epimerase"/>
    <property type="match status" value="1"/>
</dbReference>
<evidence type="ECO:0000256" key="1">
    <source>
        <dbReference type="ARBA" id="ARBA00023002"/>
    </source>
</evidence>
<dbReference type="Gene3D" id="3.40.50.720">
    <property type="entry name" value="NAD(P)-binding Rossmann-like Domain"/>
    <property type="match status" value="1"/>
</dbReference>